<dbReference type="OrthoDB" id="432528at2759"/>
<accession>A0A433DBT8</accession>
<dbReference type="Proteomes" id="UP000268093">
    <property type="component" value="Unassembled WGS sequence"/>
</dbReference>
<proteinExistence type="predicted"/>
<reference evidence="2 3" key="1">
    <citation type="journal article" date="2018" name="New Phytol.">
        <title>Phylogenomics of Endogonaceae and evolution of mycorrhizas within Mucoromycota.</title>
        <authorList>
            <person name="Chang Y."/>
            <person name="Desiro A."/>
            <person name="Na H."/>
            <person name="Sandor L."/>
            <person name="Lipzen A."/>
            <person name="Clum A."/>
            <person name="Barry K."/>
            <person name="Grigoriev I.V."/>
            <person name="Martin F.M."/>
            <person name="Stajich J.E."/>
            <person name="Smith M.E."/>
            <person name="Bonito G."/>
            <person name="Spatafora J.W."/>
        </authorList>
    </citation>
    <scope>NUCLEOTIDE SEQUENCE [LARGE SCALE GENOMIC DNA]</scope>
    <source>
        <strain evidence="2 3">GMNB39</strain>
    </source>
</reference>
<sequence>MMMTTSLNCMLHASFVLGLLSRVATGYTALGRAGAAAALVVNTVYIHGGITSTLGPAANDLLILPVDKPFNLTSPPWGTGSGSFLNSPTLSGAPWHGYPFISIPSLVALPPNSRAPTGHTAFIGGYNNSLFYVFGGVYAQGHSIADSNTLWSFNTTTTAFSGKLNISGLNPDPVDSHTAVSRTQDGSIWIFGGHNTTSTPNKLFNTTWRLLTTPSLAWSPVGGVAPGGGRFGHSANILTDGRMVLLGGKGAKGELFLMSQVPVFDTNSGVWTLLIAQLQNGLPVPRLDHISVISEFDPILMYVHSNSRNKSLVTLLSLLFDAYQYSFLLAHDNKIIIHGGNNGNQTTLGGKLEISYPKSLVFKHSHHYLEHPPSRSSDIGVLDMVAAIPAWSIPQSNGTAPSARMGHSAVMVGTTCFIFF</sequence>
<dbReference type="PANTHER" id="PTHR23244:SF456">
    <property type="entry name" value="MULTIPLE EPIDERMAL GROWTH FACTOR-LIKE DOMAINS PROTEIN 8"/>
    <property type="match status" value="1"/>
</dbReference>
<gene>
    <name evidence="2" type="ORF">BC936DRAFT_144727</name>
</gene>
<feature type="signal peptide" evidence="1">
    <location>
        <begin position="1"/>
        <end position="26"/>
    </location>
</feature>
<dbReference type="SUPFAM" id="SSF117281">
    <property type="entry name" value="Kelch motif"/>
    <property type="match status" value="1"/>
</dbReference>
<organism evidence="2 3">
    <name type="scientific">Jimgerdemannia flammicorona</name>
    <dbReference type="NCBI Taxonomy" id="994334"/>
    <lineage>
        <taxon>Eukaryota</taxon>
        <taxon>Fungi</taxon>
        <taxon>Fungi incertae sedis</taxon>
        <taxon>Mucoromycota</taxon>
        <taxon>Mucoromycotina</taxon>
        <taxon>Endogonomycetes</taxon>
        <taxon>Endogonales</taxon>
        <taxon>Endogonaceae</taxon>
        <taxon>Jimgerdemannia</taxon>
    </lineage>
</organism>
<dbReference type="PANTHER" id="PTHR23244">
    <property type="entry name" value="KELCH REPEAT DOMAIN"/>
    <property type="match status" value="1"/>
</dbReference>
<comment type="caution">
    <text evidence="2">The sequence shown here is derived from an EMBL/GenBank/DDBJ whole genome shotgun (WGS) entry which is preliminary data.</text>
</comment>
<evidence type="ECO:0000313" key="2">
    <source>
        <dbReference type="EMBL" id="RUP48311.1"/>
    </source>
</evidence>
<evidence type="ECO:0008006" key="4">
    <source>
        <dbReference type="Google" id="ProtNLM"/>
    </source>
</evidence>
<keyword evidence="3" id="KW-1185">Reference proteome</keyword>
<protein>
    <recommendedName>
        <fullName evidence="4">Galactose oxidase</fullName>
    </recommendedName>
</protein>
<dbReference type="Pfam" id="PF24681">
    <property type="entry name" value="Kelch_KLHDC2_KLHL20_DRC7"/>
    <property type="match status" value="1"/>
</dbReference>
<feature type="non-terminal residue" evidence="2">
    <location>
        <position position="420"/>
    </location>
</feature>
<evidence type="ECO:0000313" key="3">
    <source>
        <dbReference type="Proteomes" id="UP000268093"/>
    </source>
</evidence>
<dbReference type="InterPro" id="IPR015915">
    <property type="entry name" value="Kelch-typ_b-propeller"/>
</dbReference>
<name>A0A433DBT8_9FUNG</name>
<dbReference type="EMBL" id="RBNI01003481">
    <property type="protein sequence ID" value="RUP48311.1"/>
    <property type="molecule type" value="Genomic_DNA"/>
</dbReference>
<evidence type="ECO:0000256" key="1">
    <source>
        <dbReference type="SAM" id="SignalP"/>
    </source>
</evidence>
<keyword evidence="1" id="KW-0732">Signal</keyword>
<dbReference type="AlphaFoldDB" id="A0A433DBT8"/>
<feature type="chain" id="PRO_5019443262" description="Galactose oxidase" evidence="1">
    <location>
        <begin position="27"/>
        <end position="420"/>
    </location>
</feature>
<dbReference type="Gene3D" id="2.120.10.80">
    <property type="entry name" value="Kelch-type beta propeller"/>
    <property type="match status" value="1"/>
</dbReference>